<dbReference type="AlphaFoldDB" id="A0AAV9RY26"/>
<dbReference type="Gene3D" id="3.10.260.40">
    <property type="entry name" value="BCL-6 corepressor, PCGF1 binding domain"/>
    <property type="match status" value="1"/>
</dbReference>
<evidence type="ECO:0000313" key="4">
    <source>
        <dbReference type="EMBL" id="KAK5613935.1"/>
    </source>
</evidence>
<evidence type="ECO:0000256" key="2">
    <source>
        <dbReference type="SAM" id="MobiDB-lite"/>
    </source>
</evidence>
<proteinExistence type="inferred from homology"/>
<dbReference type="GO" id="GO:0005634">
    <property type="term" value="C:nucleus"/>
    <property type="evidence" value="ECO:0007669"/>
    <property type="project" value="TreeGrafter"/>
</dbReference>
<dbReference type="Proteomes" id="UP001311232">
    <property type="component" value="Unassembled WGS sequence"/>
</dbReference>
<evidence type="ECO:0000259" key="3">
    <source>
        <dbReference type="Pfam" id="PF16553"/>
    </source>
</evidence>
<keyword evidence="5" id="KW-1185">Reference proteome</keyword>
<gene>
    <name evidence="4" type="ORF">CRENBAI_014054</name>
</gene>
<dbReference type="GO" id="GO:0000122">
    <property type="term" value="P:negative regulation of transcription by RNA polymerase II"/>
    <property type="evidence" value="ECO:0007669"/>
    <property type="project" value="TreeGrafter"/>
</dbReference>
<comment type="caution">
    <text evidence="4">The sequence shown here is derived from an EMBL/GenBank/DDBJ whole genome shotgun (WGS) entry which is preliminary data.</text>
</comment>
<dbReference type="EMBL" id="JAHHUM010001181">
    <property type="protein sequence ID" value="KAK5613935.1"/>
    <property type="molecule type" value="Genomic_DNA"/>
</dbReference>
<organism evidence="4 5">
    <name type="scientific">Crenichthys baileyi</name>
    <name type="common">White River springfish</name>
    <dbReference type="NCBI Taxonomy" id="28760"/>
    <lineage>
        <taxon>Eukaryota</taxon>
        <taxon>Metazoa</taxon>
        <taxon>Chordata</taxon>
        <taxon>Craniata</taxon>
        <taxon>Vertebrata</taxon>
        <taxon>Euteleostomi</taxon>
        <taxon>Actinopterygii</taxon>
        <taxon>Neopterygii</taxon>
        <taxon>Teleostei</taxon>
        <taxon>Neoteleostei</taxon>
        <taxon>Acanthomorphata</taxon>
        <taxon>Ovalentaria</taxon>
        <taxon>Atherinomorphae</taxon>
        <taxon>Cyprinodontiformes</taxon>
        <taxon>Goodeidae</taxon>
        <taxon>Crenichthys</taxon>
    </lineage>
</organism>
<dbReference type="Pfam" id="PF16553">
    <property type="entry name" value="PUFD"/>
    <property type="match status" value="1"/>
</dbReference>
<dbReference type="GO" id="GO:0003714">
    <property type="term" value="F:transcription corepressor activity"/>
    <property type="evidence" value="ECO:0007669"/>
    <property type="project" value="TreeGrafter"/>
</dbReference>
<name>A0AAV9RY26_9TELE</name>
<dbReference type="InterPro" id="IPR032365">
    <property type="entry name" value="PUFD"/>
</dbReference>
<feature type="region of interest" description="Disordered" evidence="2">
    <location>
        <begin position="1"/>
        <end position="61"/>
    </location>
</feature>
<sequence>MGPIDIGRAGTERASCASERSPSSLPPGPTHLEAVNPSKHTPDAPRLRAGTKPSSHSANVRARAEYTPHCLSSSLRLFVSSSLPLSLTLRSSVFVRSHSGRLCVGRSDDDPGLYWEFYGSAVCEFGEEGGVYNILTDPPGPDDTDEGEKREVFEFEFSDRPLLPCYNIQVSLSQGPRNWLLLSDVLRRLRMSARAFRQAFPHMEVVTVAEAEFYRQASLSQLFSCPEELEGFQPDSKDLLDLVEDSAELAALLGSTLECLDDRWDHPADKLKDKIKAAGKLGSS</sequence>
<dbReference type="InterPro" id="IPR038227">
    <property type="entry name" value="PUFD_som_sf"/>
</dbReference>
<protein>
    <recommendedName>
        <fullName evidence="3">BCL-6 corepressor PCGF1 binding domain-containing protein</fullName>
    </recommendedName>
</protein>
<feature type="domain" description="BCL-6 corepressor PCGF1 binding" evidence="3">
    <location>
        <begin position="151"/>
        <end position="261"/>
    </location>
</feature>
<dbReference type="InterPro" id="IPR047144">
    <property type="entry name" value="BCOR-like"/>
</dbReference>
<dbReference type="PANTHER" id="PTHR24117:SF8">
    <property type="entry name" value="BCL-6 COREPRESSOR"/>
    <property type="match status" value="1"/>
</dbReference>
<comment type="similarity">
    <text evidence="1">Belongs to the BCOR family.</text>
</comment>
<evidence type="ECO:0000313" key="5">
    <source>
        <dbReference type="Proteomes" id="UP001311232"/>
    </source>
</evidence>
<reference evidence="4 5" key="1">
    <citation type="submission" date="2021-06" db="EMBL/GenBank/DDBJ databases">
        <authorList>
            <person name="Palmer J.M."/>
        </authorList>
    </citation>
    <scope>NUCLEOTIDE SEQUENCE [LARGE SCALE GENOMIC DNA]</scope>
    <source>
        <strain evidence="4 5">MEX-2019</strain>
        <tissue evidence="4">Muscle</tissue>
    </source>
</reference>
<evidence type="ECO:0000256" key="1">
    <source>
        <dbReference type="ARBA" id="ARBA00034703"/>
    </source>
</evidence>
<accession>A0AAV9RY26</accession>
<dbReference type="PANTHER" id="PTHR24117">
    <property type="entry name" value="AGAP007537-PB"/>
    <property type="match status" value="1"/>
</dbReference>